<keyword evidence="3" id="KW-1185">Reference proteome</keyword>
<dbReference type="EMBL" id="CP071839">
    <property type="protein sequence ID" value="QTD96435.1"/>
    <property type="molecule type" value="Genomic_DNA"/>
</dbReference>
<reference evidence="2 3" key="1">
    <citation type="submission" date="2021-03" db="EMBL/GenBank/DDBJ databases">
        <title>Complete genome sequence of Streptomyces cyanogenus S136, producer of anticancer angucycline landomycin A.</title>
        <authorList>
            <person name="Hrab P."/>
            <person name="Ruckert C."/>
            <person name="Busche T."/>
            <person name="Ostash I."/>
            <person name="Kalinowski J."/>
            <person name="Fedorenko V."/>
            <person name="Yushchuk O."/>
            <person name="Ostash B."/>
        </authorList>
    </citation>
    <scope>NUCLEOTIDE SEQUENCE [LARGE SCALE GENOMIC DNA]</scope>
    <source>
        <strain evidence="2 3">S136</strain>
    </source>
</reference>
<sequence length="78" mass="8661">MSEWIREWTGCDPAAERLRETQCTLGNGYFATRDALTRTWSNCPTGCSSGSVCGAPRNRLRRGTLIRSSRQPLPAISE</sequence>
<dbReference type="SUPFAM" id="SSF74650">
    <property type="entry name" value="Galactose mutarotase-like"/>
    <property type="match status" value="1"/>
</dbReference>
<name>A0ABX7TM55_STRCY</name>
<accession>A0ABX7TM55</accession>
<dbReference type="Pfam" id="PF03636">
    <property type="entry name" value="Glyco_hydro_65N"/>
    <property type="match status" value="1"/>
</dbReference>
<dbReference type="InterPro" id="IPR037018">
    <property type="entry name" value="GH65_N"/>
</dbReference>
<dbReference type="InterPro" id="IPR011013">
    <property type="entry name" value="Gal_mutarotase_sf_dom"/>
</dbReference>
<evidence type="ECO:0000313" key="2">
    <source>
        <dbReference type="EMBL" id="QTD96435.1"/>
    </source>
</evidence>
<organism evidence="2 3">
    <name type="scientific">Streptomyces cyanogenus</name>
    <dbReference type="NCBI Taxonomy" id="80860"/>
    <lineage>
        <taxon>Bacteria</taxon>
        <taxon>Bacillati</taxon>
        <taxon>Actinomycetota</taxon>
        <taxon>Actinomycetes</taxon>
        <taxon>Kitasatosporales</taxon>
        <taxon>Streptomycetaceae</taxon>
        <taxon>Streptomyces</taxon>
    </lineage>
</organism>
<dbReference type="RefSeq" id="WP_425086583.1">
    <property type="nucleotide sequence ID" value="NZ_CP071839.1"/>
</dbReference>
<dbReference type="Gene3D" id="2.70.98.40">
    <property type="entry name" value="Glycoside hydrolase, family 65, N-terminal domain"/>
    <property type="match status" value="1"/>
</dbReference>
<protein>
    <recommendedName>
        <fullName evidence="1">Glycoside hydrolase family 65 N-terminal domain-containing protein</fullName>
    </recommendedName>
</protein>
<dbReference type="InterPro" id="IPR005196">
    <property type="entry name" value="Glyco_hydro_65_N"/>
</dbReference>
<gene>
    <name evidence="2" type="ORF">S1361_03695</name>
</gene>
<feature type="domain" description="Glycoside hydrolase family 65 N-terminal" evidence="1">
    <location>
        <begin position="8"/>
        <end position="38"/>
    </location>
</feature>
<evidence type="ECO:0000259" key="1">
    <source>
        <dbReference type="Pfam" id="PF03636"/>
    </source>
</evidence>
<dbReference type="Proteomes" id="UP000663908">
    <property type="component" value="Chromosome"/>
</dbReference>
<proteinExistence type="predicted"/>
<evidence type="ECO:0000313" key="3">
    <source>
        <dbReference type="Proteomes" id="UP000663908"/>
    </source>
</evidence>